<reference evidence="9" key="1">
    <citation type="journal article" date="2018" name="Nat. Microbiol.">
        <title>Leveraging single-cell genomics to expand the fungal tree of life.</title>
        <authorList>
            <person name="Ahrendt S.R."/>
            <person name="Quandt C.A."/>
            <person name="Ciobanu D."/>
            <person name="Clum A."/>
            <person name="Salamov A."/>
            <person name="Andreopoulos B."/>
            <person name="Cheng J.F."/>
            <person name="Woyke T."/>
            <person name="Pelin A."/>
            <person name="Henrissat B."/>
            <person name="Reynolds N.K."/>
            <person name="Benny G.L."/>
            <person name="Smith M.E."/>
            <person name="James T.Y."/>
            <person name="Grigoriev I.V."/>
        </authorList>
    </citation>
    <scope>NUCLEOTIDE SEQUENCE [LARGE SCALE GENOMIC DNA]</scope>
    <source>
        <strain evidence="9">RSA 1356</strain>
    </source>
</reference>
<evidence type="ECO:0000259" key="6">
    <source>
        <dbReference type="PROSITE" id="PS50076"/>
    </source>
</evidence>
<dbReference type="SUPFAM" id="SSF46565">
    <property type="entry name" value="Chaperone J-domain"/>
    <property type="match status" value="1"/>
</dbReference>
<dbReference type="Pfam" id="PF01556">
    <property type="entry name" value="DnaJ_C"/>
    <property type="match status" value="1"/>
</dbReference>
<dbReference type="AlphaFoldDB" id="A0A4P9XYZ7"/>
<gene>
    <name evidence="8" type="ORF">THASP1DRAFT_2130</name>
</gene>
<dbReference type="SMART" id="SM00271">
    <property type="entry name" value="DnaJ"/>
    <property type="match status" value="1"/>
</dbReference>
<evidence type="ECO:0000313" key="8">
    <source>
        <dbReference type="EMBL" id="RKP10670.1"/>
    </source>
</evidence>
<proteinExistence type="predicted"/>
<dbReference type="Pfam" id="PF00226">
    <property type="entry name" value="DnaJ"/>
    <property type="match status" value="1"/>
</dbReference>
<dbReference type="InterPro" id="IPR036869">
    <property type="entry name" value="J_dom_sf"/>
</dbReference>
<dbReference type="InterPro" id="IPR018253">
    <property type="entry name" value="DnaJ_domain_CS"/>
</dbReference>
<feature type="domain" description="CR-type" evidence="7">
    <location>
        <begin position="146"/>
        <end position="228"/>
    </location>
</feature>
<dbReference type="CDD" id="cd10719">
    <property type="entry name" value="DnaJ_zf"/>
    <property type="match status" value="1"/>
</dbReference>
<sequence length="321" mass="35263">MAEQDYYEVLGVDRDATADTIKKAYRKLAMKYHPDKNPDAGDEFKDISHAYDILGDPEKREHYDRYGPDGPGGMPGGGFGGDGPPMDFFADLFGAQFMDADDDDMFSGGGFFGGPPPHARGQRPRRTRGDDVKHPLEVTLEELYNGTTKRMSLEKTSICATCSGKGGKRGPRPCKPCGGSGSIAKEHRMGGMVRRTRVTCRKCRGEGKILSEKDRCKRCGGKGIVPDKATLEVHVEKGMREGQRITMAGQGDQEPGITPGDVIFILEQKPHPRFERRGKHLWTEITVTLTEALCGFSKVLLTHLDGRGIVVTQQPGQVIRP</sequence>
<keyword evidence="9" id="KW-1185">Reference proteome</keyword>
<dbReference type="GO" id="GO:0006457">
    <property type="term" value="P:protein folding"/>
    <property type="evidence" value="ECO:0007669"/>
    <property type="project" value="InterPro"/>
</dbReference>
<dbReference type="InterPro" id="IPR002939">
    <property type="entry name" value="DnaJ_C"/>
</dbReference>
<dbReference type="STRING" id="78915.A0A4P9XYZ7"/>
<dbReference type="PANTHER" id="PTHR43888">
    <property type="entry name" value="DNAJ-LIKE-2, ISOFORM A-RELATED"/>
    <property type="match status" value="1"/>
</dbReference>
<feature type="domain" description="J" evidence="6">
    <location>
        <begin position="5"/>
        <end position="67"/>
    </location>
</feature>
<dbReference type="SUPFAM" id="SSF49493">
    <property type="entry name" value="HSP40/DnaJ peptide-binding domain"/>
    <property type="match status" value="2"/>
</dbReference>
<feature type="zinc finger region" description="CR-type" evidence="5">
    <location>
        <begin position="146"/>
        <end position="228"/>
    </location>
</feature>
<dbReference type="Pfam" id="PF00684">
    <property type="entry name" value="DnaJ_CXXCXGXG"/>
    <property type="match status" value="1"/>
</dbReference>
<evidence type="ECO:0000256" key="5">
    <source>
        <dbReference type="PROSITE-ProRule" id="PRU00546"/>
    </source>
</evidence>
<protein>
    <submittedName>
        <fullName evidence="8">DnaJ domain-containing protein</fullName>
    </submittedName>
</protein>
<keyword evidence="4 5" id="KW-0862">Zinc</keyword>
<evidence type="ECO:0000256" key="2">
    <source>
        <dbReference type="ARBA" id="ARBA00022737"/>
    </source>
</evidence>
<dbReference type="Gene3D" id="1.10.287.110">
    <property type="entry name" value="DnaJ domain"/>
    <property type="match status" value="1"/>
</dbReference>
<keyword evidence="3 5" id="KW-0863">Zinc-finger</keyword>
<dbReference type="InterPro" id="IPR008971">
    <property type="entry name" value="HSP40/DnaJ_pept-bd"/>
</dbReference>
<evidence type="ECO:0000256" key="3">
    <source>
        <dbReference type="ARBA" id="ARBA00022771"/>
    </source>
</evidence>
<dbReference type="OrthoDB" id="550424at2759"/>
<organism evidence="8 9">
    <name type="scientific">Thamnocephalis sphaerospora</name>
    <dbReference type="NCBI Taxonomy" id="78915"/>
    <lineage>
        <taxon>Eukaryota</taxon>
        <taxon>Fungi</taxon>
        <taxon>Fungi incertae sedis</taxon>
        <taxon>Zoopagomycota</taxon>
        <taxon>Zoopagomycotina</taxon>
        <taxon>Zoopagomycetes</taxon>
        <taxon>Zoopagales</taxon>
        <taxon>Sigmoideomycetaceae</taxon>
        <taxon>Thamnocephalis</taxon>
    </lineage>
</organism>
<dbReference type="InterPro" id="IPR001305">
    <property type="entry name" value="HSP_DnaJ_Cys-rich_dom"/>
</dbReference>
<evidence type="ECO:0000259" key="7">
    <source>
        <dbReference type="PROSITE" id="PS51188"/>
    </source>
</evidence>
<dbReference type="PROSITE" id="PS50076">
    <property type="entry name" value="DNAJ_2"/>
    <property type="match status" value="1"/>
</dbReference>
<evidence type="ECO:0000313" key="9">
    <source>
        <dbReference type="Proteomes" id="UP000271241"/>
    </source>
</evidence>
<dbReference type="CDD" id="cd10747">
    <property type="entry name" value="DnaJ_C"/>
    <property type="match status" value="1"/>
</dbReference>
<dbReference type="Gene3D" id="2.60.260.20">
    <property type="entry name" value="Urease metallochaperone UreE, N-terminal domain"/>
    <property type="match status" value="2"/>
</dbReference>
<dbReference type="GO" id="GO:0051082">
    <property type="term" value="F:unfolded protein binding"/>
    <property type="evidence" value="ECO:0007669"/>
    <property type="project" value="InterPro"/>
</dbReference>
<dbReference type="Proteomes" id="UP000271241">
    <property type="component" value="Unassembled WGS sequence"/>
</dbReference>
<dbReference type="CDD" id="cd06257">
    <property type="entry name" value="DnaJ"/>
    <property type="match status" value="1"/>
</dbReference>
<dbReference type="InterPro" id="IPR036410">
    <property type="entry name" value="HSP_DnaJ_Cys-rich_dom_sf"/>
</dbReference>
<feature type="non-terminal residue" evidence="8">
    <location>
        <position position="321"/>
    </location>
</feature>
<name>A0A4P9XYZ7_9FUNG</name>
<evidence type="ECO:0000256" key="4">
    <source>
        <dbReference type="ARBA" id="ARBA00022833"/>
    </source>
</evidence>
<keyword evidence="1 5" id="KW-0479">Metal-binding</keyword>
<dbReference type="SUPFAM" id="SSF57938">
    <property type="entry name" value="DnaJ/Hsp40 cysteine-rich domain"/>
    <property type="match status" value="1"/>
</dbReference>
<dbReference type="PROSITE" id="PS51188">
    <property type="entry name" value="ZF_CR"/>
    <property type="match status" value="1"/>
</dbReference>
<dbReference type="FunFam" id="2.10.230.10:FF:000001">
    <property type="entry name" value="DnaJ subfamily A member 2"/>
    <property type="match status" value="1"/>
</dbReference>
<dbReference type="GO" id="GO:0008270">
    <property type="term" value="F:zinc ion binding"/>
    <property type="evidence" value="ECO:0007669"/>
    <property type="project" value="UniProtKB-KW"/>
</dbReference>
<dbReference type="Gene3D" id="2.10.230.10">
    <property type="entry name" value="Heat shock protein DnaJ, cysteine-rich domain"/>
    <property type="match status" value="1"/>
</dbReference>
<dbReference type="GO" id="GO:0030544">
    <property type="term" value="F:Hsp70 protein binding"/>
    <property type="evidence" value="ECO:0007669"/>
    <property type="project" value="InterPro"/>
</dbReference>
<dbReference type="InterPro" id="IPR001623">
    <property type="entry name" value="DnaJ_domain"/>
</dbReference>
<dbReference type="PROSITE" id="PS00636">
    <property type="entry name" value="DNAJ_1"/>
    <property type="match status" value="1"/>
</dbReference>
<evidence type="ECO:0000256" key="1">
    <source>
        <dbReference type="ARBA" id="ARBA00022723"/>
    </source>
</evidence>
<dbReference type="InterPro" id="IPR044713">
    <property type="entry name" value="DNJA1/2-like"/>
</dbReference>
<dbReference type="PRINTS" id="PR00625">
    <property type="entry name" value="JDOMAIN"/>
</dbReference>
<accession>A0A4P9XYZ7</accession>
<keyword evidence="2" id="KW-0677">Repeat</keyword>
<dbReference type="EMBL" id="KZ992442">
    <property type="protein sequence ID" value="RKP10670.1"/>
    <property type="molecule type" value="Genomic_DNA"/>
</dbReference>